<feature type="compositionally biased region" description="Low complexity" evidence="1">
    <location>
        <begin position="160"/>
        <end position="174"/>
    </location>
</feature>
<evidence type="ECO:0000256" key="1">
    <source>
        <dbReference type="SAM" id="MobiDB-lite"/>
    </source>
</evidence>
<evidence type="ECO:0000313" key="2">
    <source>
        <dbReference type="EMBL" id="QEV42880.1"/>
    </source>
</evidence>
<dbReference type="InterPro" id="IPR036388">
    <property type="entry name" value="WH-like_DNA-bd_sf"/>
</dbReference>
<proteinExistence type="predicted"/>
<dbReference type="RefSeq" id="WP_150478361.1">
    <property type="nucleotide sequence ID" value="NZ_CP023747.1"/>
</dbReference>
<reference evidence="2 3" key="1">
    <citation type="submission" date="2017-09" db="EMBL/GenBank/DDBJ databases">
        <title>Streptomyces genome completion.</title>
        <authorList>
            <person name="Lee N."/>
            <person name="Cho B.-K."/>
        </authorList>
    </citation>
    <scope>NUCLEOTIDE SEQUENCE [LARGE SCALE GENOMIC DNA]</scope>
    <source>
        <strain evidence="2 3">ATCC 14899</strain>
    </source>
</reference>
<evidence type="ECO:0000313" key="3">
    <source>
        <dbReference type="Proteomes" id="UP000325763"/>
    </source>
</evidence>
<sequence length="269" mass="28198">MVASRQLTDPGNAPAQRGRRAAVLQLLRESGTPLGAAEVAERVGVHLNTARFHLDALVSEELAVRGTAPREEPGRPKVVYSAVAAEGPEGARSFRLLSDILLGVVAGAVDDPVAAATEAGRSWGAYLTDAPAPTERIGAEEGQRRLRATLEGMGFVTEAEAPAGEPADEPAAGVPEGGAGGGAEDAEGIRRLRLHHCPFREVAQRRPDIICAVHLGLMRGTVDTLRAPLTAESLEPFVTPHLCVATLRRTDLPTDRDVCDGPSAQQGPV</sequence>
<dbReference type="EMBL" id="CP023747">
    <property type="protein sequence ID" value="QEV42880.1"/>
    <property type="molecule type" value="Genomic_DNA"/>
</dbReference>
<name>A0A5P2WA95_9ACTN</name>
<dbReference type="Gene3D" id="1.10.10.10">
    <property type="entry name" value="Winged helix-like DNA-binding domain superfamily/Winged helix DNA-binding domain"/>
    <property type="match status" value="1"/>
</dbReference>
<accession>A0A5P2WA95</accession>
<dbReference type="KEGG" id="snq:CP978_33940"/>
<dbReference type="SUPFAM" id="SSF46785">
    <property type="entry name" value="Winged helix' DNA-binding domain"/>
    <property type="match status" value="1"/>
</dbReference>
<dbReference type="AlphaFoldDB" id="A0A5P2WA95"/>
<dbReference type="Proteomes" id="UP000325763">
    <property type="component" value="Chromosome"/>
</dbReference>
<dbReference type="Pfam" id="PF12840">
    <property type="entry name" value="HTH_20"/>
    <property type="match status" value="1"/>
</dbReference>
<feature type="region of interest" description="Disordered" evidence="1">
    <location>
        <begin position="160"/>
        <end position="184"/>
    </location>
</feature>
<gene>
    <name evidence="2" type="ORF">CP978_33940</name>
</gene>
<organism evidence="2 3">
    <name type="scientific">Streptomyces nodosus</name>
    <dbReference type="NCBI Taxonomy" id="40318"/>
    <lineage>
        <taxon>Bacteria</taxon>
        <taxon>Bacillati</taxon>
        <taxon>Actinomycetota</taxon>
        <taxon>Actinomycetes</taxon>
        <taxon>Kitasatosporales</taxon>
        <taxon>Streptomycetaceae</taxon>
        <taxon>Streptomyces</taxon>
    </lineage>
</organism>
<protein>
    <submittedName>
        <fullName evidence="2">ArsR family transcriptional regulator</fullName>
    </submittedName>
</protein>
<dbReference type="InterPro" id="IPR036390">
    <property type="entry name" value="WH_DNA-bd_sf"/>
</dbReference>